<dbReference type="PANTHER" id="PTHR33395">
    <property type="entry name" value="TRANSCRIPTASE, PUTATIVE-RELATED-RELATED"/>
    <property type="match status" value="1"/>
</dbReference>
<accession>A0A6A0GQY1</accession>
<evidence type="ECO:0008006" key="2">
    <source>
        <dbReference type="Google" id="ProtNLM"/>
    </source>
</evidence>
<dbReference type="OrthoDB" id="6382830at2759"/>
<proteinExistence type="predicted"/>
<reference evidence="1" key="1">
    <citation type="submission" date="2014-08" db="EMBL/GenBank/DDBJ databases">
        <authorList>
            <person name="Murali S."/>
            <person name="Richards S."/>
            <person name="Bandaranaike D."/>
            <person name="Bellair M."/>
            <person name="Blankenburg K."/>
            <person name="Chao H."/>
            <person name="Dinh H."/>
            <person name="Doddapaneni H."/>
            <person name="Dugan-Rocha S."/>
            <person name="Elkadiri S."/>
            <person name="Gnanaolivu R."/>
            <person name="Hughes D."/>
            <person name="Lee S."/>
            <person name="Li M."/>
            <person name="Ming W."/>
            <person name="Munidasa M."/>
            <person name="Muniz J."/>
            <person name="Nguyen L."/>
            <person name="Osuji N."/>
            <person name="Pu L.-L."/>
            <person name="Puazo M."/>
            <person name="Skinner E."/>
            <person name="Qu C."/>
            <person name="Quiroz J."/>
            <person name="Raj R."/>
            <person name="Weissenberger G."/>
            <person name="Xin Y."/>
            <person name="Zou X."/>
            <person name="Han Y."/>
            <person name="Worley K."/>
            <person name="Muzny D."/>
            <person name="Gibbs R."/>
        </authorList>
    </citation>
    <scope>NUCLEOTIDE SEQUENCE</scope>
    <source>
        <strain evidence="1">HAZT.00-mixed</strain>
        <tissue evidence="1">Whole organism</tissue>
    </source>
</reference>
<comment type="caution">
    <text evidence="1">The sequence shown here is derived from an EMBL/GenBank/DDBJ whole genome shotgun (WGS) entry which is preliminary data.</text>
</comment>
<protein>
    <recommendedName>
        <fullName evidence="2">Reverse transcriptase domain-containing protein</fullName>
    </recommendedName>
</protein>
<reference evidence="1" key="3">
    <citation type="submission" date="2019-06" db="EMBL/GenBank/DDBJ databases">
        <authorList>
            <person name="Poynton C."/>
            <person name="Hasenbein S."/>
            <person name="Benoit J.B."/>
            <person name="Sepulveda M.S."/>
            <person name="Poelchau M.F."/>
            <person name="Murali S.C."/>
            <person name="Chen S."/>
            <person name="Glastad K.M."/>
            <person name="Werren J.H."/>
            <person name="Vineis J.H."/>
            <person name="Bowen J.L."/>
            <person name="Friedrich M."/>
            <person name="Jones J."/>
            <person name="Robertson H.M."/>
            <person name="Feyereisen R."/>
            <person name="Mechler-Hickson A."/>
            <person name="Mathers N."/>
            <person name="Lee C.E."/>
            <person name="Colbourne J.K."/>
            <person name="Biales A."/>
            <person name="Johnston J.S."/>
            <person name="Wellborn G.A."/>
            <person name="Rosendale A.J."/>
            <person name="Cridge A.G."/>
            <person name="Munoz-Torres M.C."/>
            <person name="Bain P.A."/>
            <person name="Manny A.R."/>
            <person name="Major K.M."/>
            <person name="Lambert F.N."/>
            <person name="Vulpe C.D."/>
            <person name="Tuck P."/>
            <person name="Blalock B.J."/>
            <person name="Lin Y.-Y."/>
            <person name="Smith M.E."/>
            <person name="Ochoa-Acuna H."/>
            <person name="Chen M.-J.M."/>
            <person name="Childers C.P."/>
            <person name="Qu J."/>
            <person name="Dugan S."/>
            <person name="Lee S.L."/>
            <person name="Chao H."/>
            <person name="Dinh H."/>
            <person name="Han Y."/>
            <person name="Doddapaneni H."/>
            <person name="Worley K.C."/>
            <person name="Muzny D.M."/>
            <person name="Gibbs R.A."/>
            <person name="Richards S."/>
        </authorList>
    </citation>
    <scope>NUCLEOTIDE SEQUENCE</scope>
    <source>
        <strain evidence="1">HAZT.00-mixed</strain>
        <tissue evidence="1">Whole organism</tissue>
    </source>
</reference>
<organism evidence="1">
    <name type="scientific">Hyalella azteca</name>
    <name type="common">Amphipod</name>
    <dbReference type="NCBI Taxonomy" id="294128"/>
    <lineage>
        <taxon>Eukaryota</taxon>
        <taxon>Metazoa</taxon>
        <taxon>Ecdysozoa</taxon>
        <taxon>Arthropoda</taxon>
        <taxon>Crustacea</taxon>
        <taxon>Multicrustacea</taxon>
        <taxon>Malacostraca</taxon>
        <taxon>Eumalacostraca</taxon>
        <taxon>Peracarida</taxon>
        <taxon>Amphipoda</taxon>
        <taxon>Senticaudata</taxon>
        <taxon>Talitrida</taxon>
        <taxon>Talitroidea</taxon>
        <taxon>Hyalellidae</taxon>
        <taxon>Hyalella</taxon>
    </lineage>
</organism>
<gene>
    <name evidence="1" type="ORF">HAZT_HAZT002046</name>
</gene>
<dbReference type="EMBL" id="JQDR03016722">
    <property type="protein sequence ID" value="KAA0184838.1"/>
    <property type="molecule type" value="Genomic_DNA"/>
</dbReference>
<evidence type="ECO:0000313" key="1">
    <source>
        <dbReference type="EMBL" id="KAA0184838.1"/>
    </source>
</evidence>
<dbReference type="GO" id="GO:0061343">
    <property type="term" value="P:cell adhesion involved in heart morphogenesis"/>
    <property type="evidence" value="ECO:0007669"/>
    <property type="project" value="TreeGrafter"/>
</dbReference>
<dbReference type="AlphaFoldDB" id="A0A6A0GQY1"/>
<dbReference type="GO" id="GO:0031012">
    <property type="term" value="C:extracellular matrix"/>
    <property type="evidence" value="ECO:0007669"/>
    <property type="project" value="TreeGrafter"/>
</dbReference>
<dbReference type="Proteomes" id="UP000711488">
    <property type="component" value="Unassembled WGS sequence"/>
</dbReference>
<name>A0A6A0GQY1_HYAAZ</name>
<reference evidence="1" key="2">
    <citation type="journal article" date="2018" name="Environ. Sci. Technol.">
        <title>The Toxicogenome of Hyalella azteca: A Model for Sediment Ecotoxicology and Evolutionary Toxicology.</title>
        <authorList>
            <person name="Poynton H.C."/>
            <person name="Hasenbein S."/>
            <person name="Benoit J.B."/>
            <person name="Sepulveda M.S."/>
            <person name="Poelchau M.F."/>
            <person name="Hughes D.S.T."/>
            <person name="Murali S.C."/>
            <person name="Chen S."/>
            <person name="Glastad K.M."/>
            <person name="Goodisman M.A.D."/>
            <person name="Werren J.H."/>
            <person name="Vineis J.H."/>
            <person name="Bowen J.L."/>
            <person name="Friedrich M."/>
            <person name="Jones J."/>
            <person name="Robertson H.M."/>
            <person name="Feyereisen R."/>
            <person name="Mechler-Hickson A."/>
            <person name="Mathers N."/>
            <person name="Lee C.E."/>
            <person name="Colbourne J.K."/>
            <person name="Biales A."/>
            <person name="Johnston J.S."/>
            <person name="Wellborn G.A."/>
            <person name="Rosendale A.J."/>
            <person name="Cridge A.G."/>
            <person name="Munoz-Torres M.C."/>
            <person name="Bain P.A."/>
            <person name="Manny A.R."/>
            <person name="Major K.M."/>
            <person name="Lambert F.N."/>
            <person name="Vulpe C.D."/>
            <person name="Tuck P."/>
            <person name="Blalock B.J."/>
            <person name="Lin Y.Y."/>
            <person name="Smith M.E."/>
            <person name="Ochoa-Acuna H."/>
            <person name="Chen M.M."/>
            <person name="Childers C.P."/>
            <person name="Qu J."/>
            <person name="Dugan S."/>
            <person name="Lee S.L."/>
            <person name="Chao H."/>
            <person name="Dinh H."/>
            <person name="Han Y."/>
            <person name="Doddapaneni H."/>
            <person name="Worley K.C."/>
            <person name="Muzny D.M."/>
            <person name="Gibbs R.A."/>
            <person name="Richards S."/>
        </authorList>
    </citation>
    <scope>NUCLEOTIDE SEQUENCE</scope>
    <source>
        <strain evidence="1">HAZT.00-mixed</strain>
        <tissue evidence="1">Whole organism</tissue>
    </source>
</reference>
<dbReference type="GO" id="GO:0007508">
    <property type="term" value="P:larval heart development"/>
    <property type="evidence" value="ECO:0007669"/>
    <property type="project" value="TreeGrafter"/>
</dbReference>
<sequence length="163" mass="17825">MTKADILNNQFCTAFTREDMTHMPVLDSSPHPTVPEINITENGVYKLLASLNPRKASGPDGIPCRLVREVAEELASALTLLFVKSLDTGQVSHVWEHAIVQPIIKKGDRSQAANYRPISLTCICCKLLEHVNVRSSITAYLDEHKILTDSQHGSAAIGHASPS</sequence>
<dbReference type="PANTHER" id="PTHR33395:SF22">
    <property type="entry name" value="REVERSE TRANSCRIPTASE DOMAIN-CONTAINING PROTEIN"/>
    <property type="match status" value="1"/>
</dbReference>